<keyword evidence="5" id="KW-0289">Folate biosynthesis</keyword>
<dbReference type="InterPro" id="IPR006156">
    <property type="entry name" value="Dihydroneopterin_aldolase"/>
</dbReference>
<dbReference type="InterPro" id="IPR043133">
    <property type="entry name" value="GTP-CH-I_C/QueF"/>
</dbReference>
<dbReference type="NCBIfam" id="TIGR00526">
    <property type="entry name" value="folB_dom"/>
    <property type="match status" value="1"/>
</dbReference>
<name>A0ABQ5VT06_9RHOB</name>
<comment type="catalytic activity">
    <reaction evidence="1">
        <text>7,8-dihydroneopterin = 6-hydroxymethyl-7,8-dihydropterin + glycolaldehyde</text>
        <dbReference type="Rhea" id="RHEA:10540"/>
        <dbReference type="ChEBI" id="CHEBI:17001"/>
        <dbReference type="ChEBI" id="CHEBI:17071"/>
        <dbReference type="ChEBI" id="CHEBI:44841"/>
        <dbReference type="EC" id="4.1.2.25"/>
    </reaction>
</comment>
<dbReference type="RefSeq" id="WP_284376412.1">
    <property type="nucleotide sequence ID" value="NZ_BSNN01000002.1"/>
</dbReference>
<keyword evidence="6" id="KW-0456">Lyase</keyword>
<dbReference type="EC" id="4.1.2.25" evidence="4"/>
<organism evidence="9 10">
    <name type="scientific">Amylibacter marinus</name>
    <dbReference type="NCBI Taxonomy" id="1475483"/>
    <lineage>
        <taxon>Bacteria</taxon>
        <taxon>Pseudomonadati</taxon>
        <taxon>Pseudomonadota</taxon>
        <taxon>Alphaproteobacteria</taxon>
        <taxon>Rhodobacterales</taxon>
        <taxon>Paracoccaceae</taxon>
        <taxon>Amylibacter</taxon>
    </lineage>
</organism>
<feature type="domain" description="Dihydroneopterin aldolase/epimerase" evidence="8">
    <location>
        <begin position="27"/>
        <end position="135"/>
    </location>
</feature>
<dbReference type="PANTHER" id="PTHR42844:SF1">
    <property type="entry name" value="DIHYDRONEOPTERIN ALDOLASE 1-RELATED"/>
    <property type="match status" value="1"/>
</dbReference>
<dbReference type="SUPFAM" id="SSF55620">
    <property type="entry name" value="Tetrahydrobiopterin biosynthesis enzymes-like"/>
    <property type="match status" value="1"/>
</dbReference>
<comment type="pathway">
    <text evidence="2">Cofactor biosynthesis; tetrahydrofolate biosynthesis; 2-amino-4-hydroxy-6-hydroxymethyl-7,8-dihydropteridine diphosphate from 7,8-dihydroneopterin triphosphate: step 3/4.</text>
</comment>
<dbReference type="PANTHER" id="PTHR42844">
    <property type="entry name" value="DIHYDRONEOPTERIN ALDOLASE 1-RELATED"/>
    <property type="match status" value="1"/>
</dbReference>
<evidence type="ECO:0000256" key="1">
    <source>
        <dbReference type="ARBA" id="ARBA00001353"/>
    </source>
</evidence>
<evidence type="ECO:0000256" key="7">
    <source>
        <dbReference type="ARBA" id="ARBA00032903"/>
    </source>
</evidence>
<dbReference type="Proteomes" id="UP001156694">
    <property type="component" value="Unassembled WGS sequence"/>
</dbReference>
<keyword evidence="10" id="KW-1185">Reference proteome</keyword>
<dbReference type="InterPro" id="IPR006157">
    <property type="entry name" value="FolB_dom"/>
</dbReference>
<evidence type="ECO:0000256" key="4">
    <source>
        <dbReference type="ARBA" id="ARBA00013043"/>
    </source>
</evidence>
<sequence length="307" mass="34073">MTKDTAFAFETLETRASATARDPHDRIAVRDYTVNVEIGAFQAERGVTQGIRFNVVLEVANTAAAKFDDVDQVLSYDTITEAIDHQLEVERLNLLETLAERIAAQILTNPKAIRVFVRIEKLDRIPGTLGVEIVRSRIDADNLVKLDETVGEEAPVHPRVFFLPNALIQSSALKTWLNAIETHCLPAVLCLETTQTPIPQADITPANRRINLLSIEQNAWVLAGKDSRCVVVDSRTELDWAMKRDQLSVWAPSKMVLDATDKPSPDASPLDLAGWFAEQFAADQVYILGSGPFRENMQVLAQPEMLA</sequence>
<evidence type="ECO:0000256" key="3">
    <source>
        <dbReference type="ARBA" id="ARBA00005708"/>
    </source>
</evidence>
<dbReference type="Gene3D" id="3.30.1130.10">
    <property type="match status" value="1"/>
</dbReference>
<comment type="caution">
    <text evidence="9">The sequence shown here is derived from an EMBL/GenBank/DDBJ whole genome shotgun (WGS) entry which is preliminary data.</text>
</comment>
<dbReference type="Pfam" id="PF02152">
    <property type="entry name" value="FolB"/>
    <property type="match status" value="1"/>
</dbReference>
<gene>
    <name evidence="9" type="ORF">GCM10007939_08550</name>
</gene>
<evidence type="ECO:0000313" key="9">
    <source>
        <dbReference type="EMBL" id="GLQ34572.1"/>
    </source>
</evidence>
<evidence type="ECO:0000259" key="8">
    <source>
        <dbReference type="SMART" id="SM00905"/>
    </source>
</evidence>
<comment type="similarity">
    <text evidence="3">Belongs to the DHNA family.</text>
</comment>
<accession>A0ABQ5VT06</accession>
<evidence type="ECO:0000256" key="6">
    <source>
        <dbReference type="ARBA" id="ARBA00023239"/>
    </source>
</evidence>
<dbReference type="SMART" id="SM00905">
    <property type="entry name" value="FolB"/>
    <property type="match status" value="1"/>
</dbReference>
<proteinExistence type="inferred from homology"/>
<evidence type="ECO:0000256" key="2">
    <source>
        <dbReference type="ARBA" id="ARBA00005013"/>
    </source>
</evidence>
<dbReference type="EMBL" id="BSNN01000002">
    <property type="protein sequence ID" value="GLQ34572.1"/>
    <property type="molecule type" value="Genomic_DNA"/>
</dbReference>
<protein>
    <recommendedName>
        <fullName evidence="4">dihydroneopterin aldolase</fullName>
        <ecNumber evidence="4">4.1.2.25</ecNumber>
    </recommendedName>
    <alternativeName>
        <fullName evidence="7">7,8-dihydroneopterin aldolase</fullName>
    </alternativeName>
</protein>
<reference evidence="10" key="1">
    <citation type="journal article" date="2019" name="Int. J. Syst. Evol. Microbiol.">
        <title>The Global Catalogue of Microorganisms (GCM) 10K type strain sequencing project: providing services to taxonomists for standard genome sequencing and annotation.</title>
        <authorList>
            <consortium name="The Broad Institute Genomics Platform"/>
            <consortium name="The Broad Institute Genome Sequencing Center for Infectious Disease"/>
            <person name="Wu L."/>
            <person name="Ma J."/>
        </authorList>
    </citation>
    <scope>NUCLEOTIDE SEQUENCE [LARGE SCALE GENOMIC DNA]</scope>
    <source>
        <strain evidence="10">NBRC 110140</strain>
    </source>
</reference>
<evidence type="ECO:0000256" key="5">
    <source>
        <dbReference type="ARBA" id="ARBA00022909"/>
    </source>
</evidence>
<evidence type="ECO:0000313" key="10">
    <source>
        <dbReference type="Proteomes" id="UP001156694"/>
    </source>
</evidence>